<name>A0A6S7FRQ9_PARCT</name>
<dbReference type="Proteomes" id="UP001152795">
    <property type="component" value="Unassembled WGS sequence"/>
</dbReference>
<sequence length="880" mass="102210">RHGKKKDNKTCRWFTEYFENVCGQDTDIHLAEFKAALDDQMFTRNLFDLLDSDEDGEIDISDLMSSLDRLECASTDTKWYLWIEERFNISMTDDRKITFEHFKNALHLDKTFFAERFFTLFDDNGDGKIDMKELITGLELLTNGTQADKITFLFRVYDLDGNGYLSGDEMRTVLKSCMEESKLKLGDQQLDELMDVFFEEMETNNKGEIGLDQFKAFLSEYPGVAENLSISAAHLLKPPVTRSKTMSSYIPRRLRWEYIKKNPIKVFFVTLYVLLNAALCIWVGIERRHQGGWIILARINGMCLNFNSMFILVLMMKGLLTWVRSTRFGKFFPIDQHIIFHKCVAGVILFQSVLHFIGHLGRYITTDPPSGKPKFEVWEYMFTTRTPEGWVNGSAGITGVLLLIILVVMSILSQPSVRKRGFFELFYYTHHLYIVWWVLLILHAPNFWKWFIGPAVLYFAERILRLRIVNRARYGKTIIEEGITLPSKVTHLVIKRPPNFQYKPGDYVIINIPQIAKYEWHPFTISSSPDLTGYVWLHIRGVGTWTKKLYDFYEEKEEEECKRKSVKRATIRQRKARSIKDKERQTQRSIRQRYASSVKRHRLGVIVEEEDEEPQEDINTNEAVDALSEVVIENKPTVAKERKKAALGKSVNVEMQSPEEYGRLRSLDRNAANKLEIYIDGPYGAPATHFTEAEHAVLISSGIGVTPFASILQTIMLRYKNASHSCPNCDYCWVGDVPYSLRKLQKVDFFWINRDQHSFEWFLSLLNQLEVEQSESEGVFNDHFLDMHIYMTSALRKEDMKALGLQLALELIHSKKEKDLITGLKTRTNPGRPDWDKVFSELQQQNHGKISVFYCGNPALGNTLKAYCQKFGFGFRQENF</sequence>
<evidence type="ECO:0000256" key="6">
    <source>
        <dbReference type="ARBA" id="ARBA00022857"/>
    </source>
</evidence>
<dbReference type="Gene3D" id="3.40.50.80">
    <property type="entry name" value="Nucleotide-binding domain of ferredoxin-NADP reductase (FNR) module"/>
    <property type="match status" value="1"/>
</dbReference>
<dbReference type="PROSITE" id="PS50222">
    <property type="entry name" value="EF_HAND_2"/>
    <property type="match status" value="3"/>
</dbReference>
<reference evidence="10" key="1">
    <citation type="submission" date="2020-04" db="EMBL/GenBank/DDBJ databases">
        <authorList>
            <person name="Alioto T."/>
            <person name="Alioto T."/>
            <person name="Gomez Garrido J."/>
        </authorList>
    </citation>
    <scope>NUCLEOTIDE SEQUENCE</scope>
    <source>
        <strain evidence="10">A484AB</strain>
    </source>
</reference>
<keyword evidence="8" id="KW-0560">Oxidoreductase</keyword>
<dbReference type="InterPro" id="IPR013121">
    <property type="entry name" value="Fe_red_NAD-bd_6"/>
</dbReference>
<keyword evidence="2" id="KW-0285">Flavoprotein</keyword>
<dbReference type="InterPro" id="IPR017938">
    <property type="entry name" value="Riboflavin_synthase-like_b-brl"/>
</dbReference>
<dbReference type="PROSITE" id="PS51384">
    <property type="entry name" value="FAD_FR"/>
    <property type="match status" value="1"/>
</dbReference>
<dbReference type="Gene3D" id="1.10.238.10">
    <property type="entry name" value="EF-hand"/>
    <property type="match status" value="2"/>
</dbReference>
<evidence type="ECO:0000313" key="10">
    <source>
        <dbReference type="EMBL" id="CAB3980387.1"/>
    </source>
</evidence>
<dbReference type="OrthoDB" id="167398at2759"/>
<keyword evidence="9" id="KW-0472">Membrane</keyword>
<keyword evidence="7" id="KW-1133">Transmembrane helix</keyword>
<evidence type="ECO:0000256" key="4">
    <source>
        <dbReference type="ARBA" id="ARBA00022827"/>
    </source>
</evidence>
<dbReference type="PANTHER" id="PTHR11972:SF58">
    <property type="entry name" value="NADPH OXIDASE 5"/>
    <property type="match status" value="1"/>
</dbReference>
<keyword evidence="5" id="KW-0106">Calcium</keyword>
<accession>A0A6S7FRQ9</accession>
<dbReference type="InterPro" id="IPR013112">
    <property type="entry name" value="FAD-bd_8"/>
</dbReference>
<dbReference type="GO" id="GO:0005509">
    <property type="term" value="F:calcium ion binding"/>
    <property type="evidence" value="ECO:0007669"/>
    <property type="project" value="InterPro"/>
</dbReference>
<dbReference type="GO" id="GO:0043020">
    <property type="term" value="C:NADPH oxidase complex"/>
    <property type="evidence" value="ECO:0007669"/>
    <property type="project" value="TreeGrafter"/>
</dbReference>
<dbReference type="SFLD" id="SFLDG01169">
    <property type="entry name" value="NADPH_oxidase_subgroup_(NOX)"/>
    <property type="match status" value="1"/>
</dbReference>
<dbReference type="Pfam" id="PF01794">
    <property type="entry name" value="Ferric_reduct"/>
    <property type="match status" value="1"/>
</dbReference>
<dbReference type="Gene3D" id="2.40.30.10">
    <property type="entry name" value="Translation factors"/>
    <property type="match status" value="1"/>
</dbReference>
<dbReference type="Pfam" id="PF08030">
    <property type="entry name" value="NAD_binding_6"/>
    <property type="match status" value="1"/>
</dbReference>
<dbReference type="GO" id="GO:0016175">
    <property type="term" value="F:superoxide-generating NAD(P)H oxidase activity"/>
    <property type="evidence" value="ECO:0007669"/>
    <property type="project" value="TreeGrafter"/>
</dbReference>
<proteinExistence type="predicted"/>
<dbReference type="SUPFAM" id="SSF47473">
    <property type="entry name" value="EF-hand"/>
    <property type="match status" value="2"/>
</dbReference>
<dbReference type="SUPFAM" id="SSF52343">
    <property type="entry name" value="Ferredoxin reductase-like, C-terminal NADP-linked domain"/>
    <property type="match status" value="1"/>
</dbReference>
<dbReference type="SMART" id="SM00054">
    <property type="entry name" value="EFh"/>
    <property type="match status" value="4"/>
</dbReference>
<dbReference type="SFLD" id="SFLDS00052">
    <property type="entry name" value="Ferric_Reductase_Domain"/>
    <property type="match status" value="1"/>
</dbReference>
<dbReference type="InterPro" id="IPR002048">
    <property type="entry name" value="EF_hand_dom"/>
</dbReference>
<dbReference type="EMBL" id="CACRXK020000286">
    <property type="protein sequence ID" value="CAB3980387.1"/>
    <property type="molecule type" value="Genomic_DNA"/>
</dbReference>
<evidence type="ECO:0000256" key="1">
    <source>
        <dbReference type="ARBA" id="ARBA00004141"/>
    </source>
</evidence>
<dbReference type="InterPro" id="IPR050369">
    <property type="entry name" value="RBOH/FRE"/>
</dbReference>
<dbReference type="GO" id="GO:0042554">
    <property type="term" value="P:superoxide anion generation"/>
    <property type="evidence" value="ECO:0007669"/>
    <property type="project" value="TreeGrafter"/>
</dbReference>
<dbReference type="InterPro" id="IPR017927">
    <property type="entry name" value="FAD-bd_FR_type"/>
</dbReference>
<organism evidence="10 11">
    <name type="scientific">Paramuricea clavata</name>
    <name type="common">Red gorgonian</name>
    <name type="synonym">Violescent sea-whip</name>
    <dbReference type="NCBI Taxonomy" id="317549"/>
    <lineage>
        <taxon>Eukaryota</taxon>
        <taxon>Metazoa</taxon>
        <taxon>Cnidaria</taxon>
        <taxon>Anthozoa</taxon>
        <taxon>Octocorallia</taxon>
        <taxon>Malacalcyonacea</taxon>
        <taxon>Plexauridae</taxon>
        <taxon>Paramuricea</taxon>
    </lineage>
</organism>
<evidence type="ECO:0000256" key="7">
    <source>
        <dbReference type="ARBA" id="ARBA00022989"/>
    </source>
</evidence>
<evidence type="ECO:0000256" key="5">
    <source>
        <dbReference type="ARBA" id="ARBA00022837"/>
    </source>
</evidence>
<feature type="non-terminal residue" evidence="10">
    <location>
        <position position="1"/>
    </location>
</feature>
<keyword evidence="4" id="KW-0274">FAD</keyword>
<keyword evidence="11" id="KW-1185">Reference proteome</keyword>
<dbReference type="PANTHER" id="PTHR11972">
    <property type="entry name" value="NADPH OXIDASE"/>
    <property type="match status" value="1"/>
</dbReference>
<dbReference type="CDD" id="cd06186">
    <property type="entry name" value="NOX_Duox_like_FAD_NADP"/>
    <property type="match status" value="1"/>
</dbReference>
<dbReference type="InterPro" id="IPR011992">
    <property type="entry name" value="EF-hand-dom_pair"/>
</dbReference>
<protein>
    <submittedName>
        <fullName evidence="10">NADPH oxidase 5 isoform X1</fullName>
    </submittedName>
</protein>
<dbReference type="CDD" id="cd00051">
    <property type="entry name" value="EFh"/>
    <property type="match status" value="2"/>
</dbReference>
<evidence type="ECO:0000256" key="2">
    <source>
        <dbReference type="ARBA" id="ARBA00022630"/>
    </source>
</evidence>
<comment type="caution">
    <text evidence="10">The sequence shown here is derived from an EMBL/GenBank/DDBJ whole genome shotgun (WGS) entry which is preliminary data.</text>
</comment>
<dbReference type="PROSITE" id="PS00018">
    <property type="entry name" value="EF_HAND_1"/>
    <property type="match status" value="3"/>
</dbReference>
<keyword evidence="6" id="KW-0521">NADP</keyword>
<dbReference type="SUPFAM" id="SSF63380">
    <property type="entry name" value="Riboflavin synthase domain-like"/>
    <property type="match status" value="1"/>
</dbReference>
<evidence type="ECO:0000256" key="9">
    <source>
        <dbReference type="ARBA" id="ARBA00023136"/>
    </source>
</evidence>
<gene>
    <name evidence="10" type="ORF">PACLA_8A046704</name>
</gene>
<dbReference type="Pfam" id="PF08022">
    <property type="entry name" value="FAD_binding_8"/>
    <property type="match status" value="1"/>
</dbReference>
<evidence type="ECO:0000256" key="8">
    <source>
        <dbReference type="ARBA" id="ARBA00023002"/>
    </source>
</evidence>
<dbReference type="PRINTS" id="PR00450">
    <property type="entry name" value="RECOVERIN"/>
</dbReference>
<comment type="subcellular location">
    <subcellularLocation>
        <location evidence="1">Membrane</location>
        <topology evidence="1">Multi-pass membrane protein</topology>
    </subcellularLocation>
</comment>
<dbReference type="AlphaFoldDB" id="A0A6S7FRQ9"/>
<keyword evidence="3" id="KW-0812">Transmembrane</keyword>
<dbReference type="Pfam" id="PF13202">
    <property type="entry name" value="EF-hand_5"/>
    <property type="match status" value="1"/>
</dbReference>
<dbReference type="InterPro" id="IPR013130">
    <property type="entry name" value="Fe3_Rdtase_TM_dom"/>
</dbReference>
<dbReference type="FunFam" id="2.40.30.10:FF:000056">
    <property type="entry name" value="NADPH oxidase 5"/>
    <property type="match status" value="1"/>
</dbReference>
<evidence type="ECO:0000256" key="3">
    <source>
        <dbReference type="ARBA" id="ARBA00022692"/>
    </source>
</evidence>
<dbReference type="Pfam" id="PF13499">
    <property type="entry name" value="EF-hand_7"/>
    <property type="match status" value="1"/>
</dbReference>
<dbReference type="InterPro" id="IPR018247">
    <property type="entry name" value="EF_Hand_1_Ca_BS"/>
</dbReference>
<dbReference type="GO" id="GO:0006952">
    <property type="term" value="P:defense response"/>
    <property type="evidence" value="ECO:0007669"/>
    <property type="project" value="TreeGrafter"/>
</dbReference>
<dbReference type="InterPro" id="IPR039261">
    <property type="entry name" value="FNR_nucleotide-bd"/>
</dbReference>
<evidence type="ECO:0000313" key="11">
    <source>
        <dbReference type="Proteomes" id="UP001152795"/>
    </source>
</evidence>
<dbReference type="FunFam" id="3.40.50.80:FF:000012">
    <property type="entry name" value="NADPH oxidase, isoform B"/>
    <property type="match status" value="1"/>
</dbReference>